<evidence type="ECO:0000313" key="2">
    <source>
        <dbReference type="EMBL" id="KAB7517237.1"/>
    </source>
</evidence>
<dbReference type="Proteomes" id="UP000326207">
    <property type="component" value="Unassembled WGS sequence"/>
</dbReference>
<keyword evidence="4" id="KW-1185">Reference proteome</keyword>
<dbReference type="RefSeq" id="WP_152134179.1">
    <property type="nucleotide sequence ID" value="NZ_QKKZ01000004.1"/>
</dbReference>
<name>A0A5N5U3W9_9EURY</name>
<dbReference type="EMBL" id="QKKZ01000004">
    <property type="protein sequence ID" value="KAB7513254.1"/>
    <property type="molecule type" value="Genomic_DNA"/>
</dbReference>
<proteinExistence type="predicted"/>
<accession>A0A5N5U3W9</accession>
<dbReference type="Proteomes" id="UP000326865">
    <property type="component" value="Unassembled WGS sequence"/>
</dbReference>
<accession>A0A5N5UF07</accession>
<sequence length="137" mass="14965">MRAVEHEGKRYLLLTKSGDSSRVRDPETGDQRYVPTEELTMLDADPLETAASAVPGPVRRLVRAAHDDQMLGLVLELRAEPRPARELMDAYSLCESDALGLVTELRAAGLVEETTVAGERGYQLTETGEQAVETLLG</sequence>
<dbReference type="EMBL" id="QMDY01000005">
    <property type="protein sequence ID" value="KAB7517237.1"/>
    <property type="molecule type" value="Genomic_DNA"/>
</dbReference>
<gene>
    <name evidence="1" type="ORF">DM867_09725</name>
    <name evidence="2" type="ORF">DP108_09470</name>
</gene>
<dbReference type="InterPro" id="IPR055770">
    <property type="entry name" value="DUF7346"/>
</dbReference>
<dbReference type="InterPro" id="IPR036390">
    <property type="entry name" value="WH_DNA-bd_sf"/>
</dbReference>
<reference evidence="3 4" key="1">
    <citation type="submission" date="2019-10" db="EMBL/GenBank/DDBJ databases">
        <title>Unraveling microbial dark matter from salterns through culturing: the case of the genus Halosegnis.</title>
        <authorList>
            <person name="Duran-Viseras A."/>
            <person name="Andrei A.-S."/>
            <person name="Vera-Gargallo B."/>
            <person name="Ghai R."/>
            <person name="Sanchez-Porro C."/>
            <person name="Ventosa A."/>
        </authorList>
    </citation>
    <scope>NUCLEOTIDE SEQUENCE [LARGE SCALE GENOMIC DNA]</scope>
    <source>
        <strain evidence="1 4">F18-79</strain>
        <strain evidence="2 3">F19-13</strain>
    </source>
</reference>
<organism evidence="1 4">
    <name type="scientific">Halosegnis rubeus</name>
    <dbReference type="NCBI Taxonomy" id="2212850"/>
    <lineage>
        <taxon>Archaea</taxon>
        <taxon>Methanobacteriati</taxon>
        <taxon>Methanobacteriota</taxon>
        <taxon>Stenosarchaea group</taxon>
        <taxon>Halobacteria</taxon>
        <taxon>Halobacteriales</taxon>
        <taxon>Natronomonadaceae</taxon>
        <taxon>Halosegnis</taxon>
    </lineage>
</organism>
<protein>
    <submittedName>
        <fullName evidence="1">Uncharacterized protein</fullName>
    </submittedName>
</protein>
<dbReference type="AlphaFoldDB" id="A0A5N5U3W9"/>
<comment type="caution">
    <text evidence="1">The sequence shown here is derived from an EMBL/GenBank/DDBJ whole genome shotgun (WGS) entry which is preliminary data.</text>
</comment>
<evidence type="ECO:0000313" key="4">
    <source>
        <dbReference type="Proteomes" id="UP000326865"/>
    </source>
</evidence>
<evidence type="ECO:0000313" key="3">
    <source>
        <dbReference type="Proteomes" id="UP000326207"/>
    </source>
</evidence>
<dbReference type="Pfam" id="PF24037">
    <property type="entry name" value="DUF7346"/>
    <property type="match status" value="1"/>
</dbReference>
<dbReference type="SUPFAM" id="SSF46785">
    <property type="entry name" value="Winged helix' DNA-binding domain"/>
    <property type="match status" value="1"/>
</dbReference>
<evidence type="ECO:0000313" key="1">
    <source>
        <dbReference type="EMBL" id="KAB7513254.1"/>
    </source>
</evidence>